<dbReference type="VEuPathDB" id="FungiDB:CDV56_103491"/>
<dbReference type="Gene3D" id="2.30.110.10">
    <property type="entry name" value="Electron Transport, Fmn-binding Protein, Chain A"/>
    <property type="match status" value="1"/>
</dbReference>
<feature type="region of interest" description="Disordered" evidence="1">
    <location>
        <begin position="301"/>
        <end position="339"/>
    </location>
</feature>
<dbReference type="InterPro" id="IPR012349">
    <property type="entry name" value="Split_barrel_FMN-bd"/>
</dbReference>
<dbReference type="STRING" id="41047.A0A397G1F6"/>
<dbReference type="InterPro" id="IPR052917">
    <property type="entry name" value="Stress-Dev_Protein"/>
</dbReference>
<dbReference type="SUPFAM" id="SSF50475">
    <property type="entry name" value="FMN-binding split barrel"/>
    <property type="match status" value="1"/>
</dbReference>
<evidence type="ECO:0000259" key="2">
    <source>
        <dbReference type="Pfam" id="PF16242"/>
    </source>
</evidence>
<sequence length="546" mass="59807">MSSTINTSTGNQPVDPYKAKCFEDPPLQQKVEDMVNFITETKFGMLTTQLSDSNLLTSRCMALAGQEHGGIDLIMHTNLFSSKTMDLTVHPSEVNMSFLDPANGSWASISGTASLVADQETVKKYYSPALKAWLGDLGDGVHDGGPEDPRIGVIKLEAKMATYALTRKGMIGRAVETVKSVTKGDVPAINSLRQLTEQELAELASEIISGGIGAELKDRRRQELIDRLDRARSGALGRDPGNADCAQEVWAALWLCPVDKLEEYVTLIEISPGSLAATSLYTTVVSTDIIKPWLTTRTERSVASSVPGTSVGAASPASPSTPTTASPTTPNPRKKRRLDLSLDTTVSRKGWQAMHHNEEGESLSMFWPPSIIEEWKADVFGGSNTELCANRISVSPEAHVYWGKGYFALKPVSMSEDQKSLELEFYWLRPVPRSSTMLLSNKPSLEGSLDCSAEASYLFDVETNSRIRSGHKLRLETDDPVNRPLPSVKLLKLQWALQRLASLSGAAEAIDVLLDSDDEENDDMVRLYDSPEDFCKVDDVFDDNVL</sequence>
<dbReference type="GeneID" id="38125465"/>
<dbReference type="PANTHER" id="PTHR34818:SF1">
    <property type="entry name" value="PROTEIN BLI-3"/>
    <property type="match status" value="1"/>
</dbReference>
<feature type="compositionally biased region" description="Low complexity" evidence="1">
    <location>
        <begin position="313"/>
        <end position="328"/>
    </location>
</feature>
<reference evidence="3" key="1">
    <citation type="submission" date="2018-08" db="EMBL/GenBank/DDBJ databases">
        <title>Draft genome sequence of azole-resistant Aspergillus thermomutatus (Neosartorya pseudofischeri) strain HMR AF 39, isolated from a human nasal aspirate.</title>
        <authorList>
            <person name="Parent-Michaud M."/>
            <person name="Dufresne P.J."/>
            <person name="Fournier E."/>
            <person name="Martineau C."/>
            <person name="Moreira S."/>
            <person name="Perkins V."/>
            <person name="De Repentigny L."/>
            <person name="Dufresne S.F."/>
        </authorList>
    </citation>
    <scope>NUCLEOTIDE SEQUENCE [LARGE SCALE GENOMIC DNA]</scope>
    <source>
        <strain evidence="3">HMR AF 39</strain>
    </source>
</reference>
<comment type="caution">
    <text evidence="3">The sequence shown here is derived from an EMBL/GenBank/DDBJ whole genome shotgun (WGS) entry which is preliminary data.</text>
</comment>
<keyword evidence="4" id="KW-1185">Reference proteome</keyword>
<dbReference type="Pfam" id="PF16242">
    <property type="entry name" value="Pyrid_ox_like"/>
    <property type="match status" value="1"/>
</dbReference>
<evidence type="ECO:0000313" key="3">
    <source>
        <dbReference type="EMBL" id="RHZ44537.1"/>
    </source>
</evidence>
<proteinExistence type="predicted"/>
<dbReference type="Proteomes" id="UP000215305">
    <property type="component" value="Unassembled WGS sequence"/>
</dbReference>
<dbReference type="RefSeq" id="XP_026610401.1">
    <property type="nucleotide sequence ID" value="XM_026757110.1"/>
</dbReference>
<dbReference type="InterPro" id="IPR038725">
    <property type="entry name" value="YdaG_split_barrel_FMN-bd"/>
</dbReference>
<evidence type="ECO:0000256" key="1">
    <source>
        <dbReference type="SAM" id="MobiDB-lite"/>
    </source>
</evidence>
<accession>A0A397G1F6</accession>
<feature type="domain" description="General stress protein FMN-binding split barrel" evidence="2">
    <location>
        <begin position="30"/>
        <end position="185"/>
    </location>
</feature>
<dbReference type="EMBL" id="NKHU02000323">
    <property type="protein sequence ID" value="RHZ44537.1"/>
    <property type="molecule type" value="Genomic_DNA"/>
</dbReference>
<dbReference type="AlphaFoldDB" id="A0A397G1F6"/>
<name>A0A397G1F6_ASPTH</name>
<dbReference type="PANTHER" id="PTHR34818">
    <property type="entry name" value="PROTEIN BLI-3"/>
    <property type="match status" value="1"/>
</dbReference>
<evidence type="ECO:0000313" key="4">
    <source>
        <dbReference type="Proteomes" id="UP000215305"/>
    </source>
</evidence>
<organism evidence="3 4">
    <name type="scientific">Aspergillus thermomutatus</name>
    <name type="common">Neosartorya pseudofischeri</name>
    <dbReference type="NCBI Taxonomy" id="41047"/>
    <lineage>
        <taxon>Eukaryota</taxon>
        <taxon>Fungi</taxon>
        <taxon>Dikarya</taxon>
        <taxon>Ascomycota</taxon>
        <taxon>Pezizomycotina</taxon>
        <taxon>Eurotiomycetes</taxon>
        <taxon>Eurotiomycetidae</taxon>
        <taxon>Eurotiales</taxon>
        <taxon>Aspergillaceae</taxon>
        <taxon>Aspergillus</taxon>
        <taxon>Aspergillus subgen. Fumigati</taxon>
    </lineage>
</organism>
<gene>
    <name evidence="3" type="ORF">CDV56_103491</name>
</gene>
<dbReference type="OrthoDB" id="434253at2759"/>
<protein>
    <recommendedName>
        <fullName evidence="2">General stress protein FMN-binding split barrel domain-containing protein</fullName>
    </recommendedName>
</protein>